<protein>
    <recommendedName>
        <fullName evidence="5">Sarcolipin</fullName>
    </recommendedName>
</protein>
<feature type="non-terminal residue" evidence="3">
    <location>
        <position position="1"/>
    </location>
</feature>
<proteinExistence type="predicted"/>
<dbReference type="GO" id="GO:0016020">
    <property type="term" value="C:membrane"/>
    <property type="evidence" value="ECO:0007669"/>
    <property type="project" value="InterPro"/>
</dbReference>
<dbReference type="Proteomes" id="UP001488838">
    <property type="component" value="Unassembled WGS sequence"/>
</dbReference>
<feature type="transmembrane region" description="Helical" evidence="2">
    <location>
        <begin position="61"/>
        <end position="79"/>
    </location>
</feature>
<evidence type="ECO:0000313" key="4">
    <source>
        <dbReference type="Proteomes" id="UP001488838"/>
    </source>
</evidence>
<dbReference type="GO" id="GO:0030234">
    <property type="term" value="F:enzyme regulator activity"/>
    <property type="evidence" value="ECO:0007669"/>
    <property type="project" value="InterPro"/>
</dbReference>
<evidence type="ECO:0008006" key="5">
    <source>
        <dbReference type="Google" id="ProtNLM"/>
    </source>
</evidence>
<dbReference type="CDD" id="cd20253">
    <property type="entry name" value="Sarcolipin"/>
    <property type="match status" value="1"/>
</dbReference>
<evidence type="ECO:0000256" key="1">
    <source>
        <dbReference type="SAM" id="MobiDB-lite"/>
    </source>
</evidence>
<sequence>TTLGPAQSPGAQTAAKTAGVGEREEKSTAAWEARLSQRRSQKSTWSSHPATQKMERSTQELFLNFTVVLITVLLMWLLVRSYQY</sequence>
<evidence type="ECO:0000256" key="2">
    <source>
        <dbReference type="SAM" id="Phobius"/>
    </source>
</evidence>
<keyword evidence="4" id="KW-1185">Reference proteome</keyword>
<organism evidence="3 4">
    <name type="scientific">Myodes glareolus</name>
    <name type="common">Bank vole</name>
    <name type="synonym">Clethrionomys glareolus</name>
    <dbReference type="NCBI Taxonomy" id="447135"/>
    <lineage>
        <taxon>Eukaryota</taxon>
        <taxon>Metazoa</taxon>
        <taxon>Chordata</taxon>
        <taxon>Craniata</taxon>
        <taxon>Vertebrata</taxon>
        <taxon>Euteleostomi</taxon>
        <taxon>Mammalia</taxon>
        <taxon>Eutheria</taxon>
        <taxon>Euarchontoglires</taxon>
        <taxon>Glires</taxon>
        <taxon>Rodentia</taxon>
        <taxon>Myomorpha</taxon>
        <taxon>Muroidea</taxon>
        <taxon>Cricetidae</taxon>
        <taxon>Arvicolinae</taxon>
        <taxon>Myodes</taxon>
    </lineage>
</organism>
<dbReference type="EMBL" id="JBBHLL010000186">
    <property type="protein sequence ID" value="KAK7810843.1"/>
    <property type="molecule type" value="Genomic_DNA"/>
</dbReference>
<gene>
    <name evidence="3" type="ORF">U0070_020008</name>
</gene>
<reference evidence="3 4" key="1">
    <citation type="journal article" date="2023" name="bioRxiv">
        <title>Conserved and derived expression patterns and positive selection on dental genes reveal complex evolutionary context of ever-growing rodent molars.</title>
        <authorList>
            <person name="Calamari Z.T."/>
            <person name="Song A."/>
            <person name="Cohen E."/>
            <person name="Akter M."/>
            <person name="Roy R.D."/>
            <person name="Hallikas O."/>
            <person name="Christensen M.M."/>
            <person name="Li P."/>
            <person name="Marangoni P."/>
            <person name="Jernvall J."/>
            <person name="Klein O.D."/>
        </authorList>
    </citation>
    <scope>NUCLEOTIDE SEQUENCE [LARGE SCALE GENOMIC DNA]</scope>
    <source>
        <strain evidence="3">V071</strain>
    </source>
</reference>
<dbReference type="Pfam" id="PF05366">
    <property type="entry name" value="Sarcolipin"/>
    <property type="match status" value="1"/>
</dbReference>
<comment type="caution">
    <text evidence="3">The sequence shown here is derived from an EMBL/GenBank/DDBJ whole genome shotgun (WGS) entry which is preliminary data.</text>
</comment>
<name>A0AAW0I8P8_MYOGA</name>
<keyword evidence="2" id="KW-0812">Transmembrane</keyword>
<feature type="compositionally biased region" description="Polar residues" evidence="1">
    <location>
        <begin position="1"/>
        <end position="15"/>
    </location>
</feature>
<dbReference type="AlphaFoldDB" id="A0AAW0I8P8"/>
<dbReference type="InterPro" id="IPR008028">
    <property type="entry name" value="Sarcolipin"/>
</dbReference>
<accession>A0AAW0I8P8</accession>
<feature type="region of interest" description="Disordered" evidence="1">
    <location>
        <begin position="1"/>
        <end position="52"/>
    </location>
</feature>
<evidence type="ECO:0000313" key="3">
    <source>
        <dbReference type="EMBL" id="KAK7810843.1"/>
    </source>
</evidence>
<keyword evidence="2" id="KW-0472">Membrane</keyword>
<keyword evidence="2" id="KW-1133">Transmembrane helix</keyword>